<keyword evidence="6" id="KW-1185">Reference proteome</keyword>
<proteinExistence type="predicted"/>
<feature type="coiled-coil region" evidence="2">
    <location>
        <begin position="189"/>
        <end position="220"/>
    </location>
</feature>
<sequence>MQNLIKRGALGLGVIAGILIINPFATVPAGYRGVITTFGKPAETVYGEGLHFIWPVAQRMHKVQVAIQKGEGEGDAASRDLQTVHTRIAINYHIRPDAAVSVFRDLGNEPGERIIIPSVQEAVKAVTARFTAEELITHRAQVRNEIVEALRERMARHGLIVDEFSIVNFNFSKTFNEAIEAKTTADQLKMKAERDLQRIEVEAKQKVSRARAEAEALALQRQQVTPELLRLREVENQTRAIEKWDGRLPTTTGGAIPFLNVGNARPETAPSQR</sequence>
<keyword evidence="2" id="KW-0175">Coiled coil</keyword>
<dbReference type="EMBL" id="JAGSPN010000006">
    <property type="protein sequence ID" value="MBR7782535.1"/>
    <property type="molecule type" value="Genomic_DNA"/>
</dbReference>
<dbReference type="CDD" id="cd03401">
    <property type="entry name" value="SPFH_prohibitin"/>
    <property type="match status" value="1"/>
</dbReference>
<dbReference type="Proteomes" id="UP000680067">
    <property type="component" value="Unassembled WGS sequence"/>
</dbReference>
<evidence type="ECO:0000256" key="1">
    <source>
        <dbReference type="ARBA" id="ARBA00004167"/>
    </source>
</evidence>
<dbReference type="InterPro" id="IPR036013">
    <property type="entry name" value="Band_7/SPFH_dom_sf"/>
</dbReference>
<keyword evidence="3" id="KW-1133">Transmembrane helix</keyword>
<reference evidence="5" key="1">
    <citation type="submission" date="2021-04" db="EMBL/GenBank/DDBJ databases">
        <title>novel species isolated from subtropical streams in China.</title>
        <authorList>
            <person name="Lu H."/>
        </authorList>
    </citation>
    <scope>NUCLEOTIDE SEQUENCE</scope>
    <source>
        <strain evidence="5">LFS511W</strain>
    </source>
</reference>
<comment type="subcellular location">
    <subcellularLocation>
        <location evidence="1">Membrane</location>
        <topology evidence="1">Single-pass membrane protein</topology>
    </subcellularLocation>
</comment>
<dbReference type="SUPFAM" id="SSF117892">
    <property type="entry name" value="Band 7/SPFH domain"/>
    <property type="match status" value="1"/>
</dbReference>
<organism evidence="5 6">
    <name type="scientific">Undibacterium luofuense</name>
    <dbReference type="NCBI Taxonomy" id="2828733"/>
    <lineage>
        <taxon>Bacteria</taxon>
        <taxon>Pseudomonadati</taxon>
        <taxon>Pseudomonadota</taxon>
        <taxon>Betaproteobacteria</taxon>
        <taxon>Burkholderiales</taxon>
        <taxon>Oxalobacteraceae</taxon>
        <taxon>Undibacterium</taxon>
    </lineage>
</organism>
<feature type="domain" description="Band 7" evidence="4">
    <location>
        <begin position="22"/>
        <end position="183"/>
    </location>
</feature>
<dbReference type="InterPro" id="IPR001107">
    <property type="entry name" value="Band_7"/>
</dbReference>
<dbReference type="Pfam" id="PF01145">
    <property type="entry name" value="Band_7"/>
    <property type="match status" value="1"/>
</dbReference>
<keyword evidence="3" id="KW-0472">Membrane</keyword>
<dbReference type="PRINTS" id="PR00679">
    <property type="entry name" value="PROHIBITIN"/>
</dbReference>
<protein>
    <submittedName>
        <fullName evidence="5">Prohibitin family protein</fullName>
    </submittedName>
</protein>
<comment type="caution">
    <text evidence="5">The sequence shown here is derived from an EMBL/GenBank/DDBJ whole genome shotgun (WGS) entry which is preliminary data.</text>
</comment>
<evidence type="ECO:0000259" key="4">
    <source>
        <dbReference type="SMART" id="SM00244"/>
    </source>
</evidence>
<dbReference type="InterPro" id="IPR000163">
    <property type="entry name" value="Prohibitin"/>
</dbReference>
<dbReference type="RefSeq" id="WP_212687841.1">
    <property type="nucleotide sequence ID" value="NZ_CAXBSD010000062.1"/>
</dbReference>
<keyword evidence="3" id="KW-0812">Transmembrane</keyword>
<dbReference type="GO" id="GO:0016020">
    <property type="term" value="C:membrane"/>
    <property type="evidence" value="ECO:0007669"/>
    <property type="project" value="UniProtKB-SubCell"/>
</dbReference>
<evidence type="ECO:0000313" key="6">
    <source>
        <dbReference type="Proteomes" id="UP000680067"/>
    </source>
</evidence>
<evidence type="ECO:0000313" key="5">
    <source>
        <dbReference type="EMBL" id="MBR7782535.1"/>
    </source>
</evidence>
<dbReference type="SMART" id="SM00244">
    <property type="entry name" value="PHB"/>
    <property type="match status" value="1"/>
</dbReference>
<name>A0A941DM90_9BURK</name>
<dbReference type="PANTHER" id="PTHR23222">
    <property type="entry name" value="PROHIBITIN"/>
    <property type="match status" value="1"/>
</dbReference>
<dbReference type="Gene3D" id="3.30.479.30">
    <property type="entry name" value="Band 7 domain"/>
    <property type="match status" value="1"/>
</dbReference>
<dbReference type="PANTHER" id="PTHR23222:SF0">
    <property type="entry name" value="PROHIBITIN 1"/>
    <property type="match status" value="1"/>
</dbReference>
<accession>A0A941DM90</accession>
<feature type="transmembrane region" description="Helical" evidence="3">
    <location>
        <begin position="12"/>
        <end position="31"/>
    </location>
</feature>
<evidence type="ECO:0000256" key="3">
    <source>
        <dbReference type="SAM" id="Phobius"/>
    </source>
</evidence>
<dbReference type="AlphaFoldDB" id="A0A941DM90"/>
<evidence type="ECO:0000256" key="2">
    <source>
        <dbReference type="SAM" id="Coils"/>
    </source>
</evidence>
<gene>
    <name evidence="5" type="ORF">KDM89_10290</name>
</gene>